<accession>A0ABT5XZI9</accession>
<evidence type="ECO:0000313" key="1">
    <source>
        <dbReference type="EMBL" id="MDF0716560.1"/>
    </source>
</evidence>
<comment type="caution">
    <text evidence="1">The sequence shown here is derived from an EMBL/GenBank/DDBJ whole genome shotgun (WGS) entry which is preliminary data.</text>
</comment>
<proteinExistence type="predicted"/>
<reference evidence="1 2" key="1">
    <citation type="submission" date="2023-03" db="EMBL/GenBank/DDBJ databases">
        <title>Muricauda XX sp. nov. and Muricauda XXX sp. nov., two novel species isolated from Okinawa Trough.</title>
        <authorList>
            <person name="Cao W."/>
            <person name="Deng X."/>
        </authorList>
    </citation>
    <scope>NUCLEOTIDE SEQUENCE [LARGE SCALE GENOMIC DNA]</scope>
    <source>
        <strain evidence="1 2">334s03</strain>
    </source>
</reference>
<keyword evidence="2" id="KW-1185">Reference proteome</keyword>
<dbReference type="RefSeq" id="WP_275615787.1">
    <property type="nucleotide sequence ID" value="NZ_JARFVB010000005.1"/>
</dbReference>
<protein>
    <recommendedName>
        <fullName evidence="3">RNA polymerase alpha subunit C-terminal domain-containing protein</fullName>
    </recommendedName>
</protein>
<name>A0ABT5XZI9_9FLAO</name>
<sequence>MDLKKLFQCLDDSEVIELHDHLVDVIEMYRDRELLRTQKKPIKEWLQSKQGVSLRLQNILLKNTRYTSRVPFDYLEDITLYDFKRVRGVGKTLMMELSNILRKDTTISRTGKIWDDLSGRFRN</sequence>
<evidence type="ECO:0000313" key="2">
    <source>
        <dbReference type="Proteomes" id="UP001221366"/>
    </source>
</evidence>
<organism evidence="1 2">
    <name type="scientific">Flagellimonas yonaguniensis</name>
    <dbReference type="NCBI Taxonomy" id="3031325"/>
    <lineage>
        <taxon>Bacteria</taxon>
        <taxon>Pseudomonadati</taxon>
        <taxon>Bacteroidota</taxon>
        <taxon>Flavobacteriia</taxon>
        <taxon>Flavobacteriales</taxon>
        <taxon>Flavobacteriaceae</taxon>
        <taxon>Flagellimonas</taxon>
    </lineage>
</organism>
<dbReference type="EMBL" id="JARFVB010000005">
    <property type="protein sequence ID" value="MDF0716560.1"/>
    <property type="molecule type" value="Genomic_DNA"/>
</dbReference>
<evidence type="ECO:0008006" key="3">
    <source>
        <dbReference type="Google" id="ProtNLM"/>
    </source>
</evidence>
<dbReference type="Proteomes" id="UP001221366">
    <property type="component" value="Unassembled WGS sequence"/>
</dbReference>
<gene>
    <name evidence="1" type="ORF">PY092_10405</name>
</gene>